<evidence type="ECO:0000256" key="5">
    <source>
        <dbReference type="ARBA" id="ARBA00023136"/>
    </source>
</evidence>
<accession>A0A7C2YHT9</accession>
<keyword evidence="3 6" id="KW-0812">Transmembrane</keyword>
<proteinExistence type="predicted"/>
<feature type="transmembrane region" description="Helical" evidence="6">
    <location>
        <begin position="263"/>
        <end position="286"/>
    </location>
</feature>
<organism evidence="8">
    <name type="scientific">Fervidicoccus fontis</name>
    <dbReference type="NCBI Taxonomy" id="683846"/>
    <lineage>
        <taxon>Archaea</taxon>
        <taxon>Thermoproteota</taxon>
        <taxon>Thermoprotei</taxon>
        <taxon>Fervidicoccales</taxon>
        <taxon>Fervidicoccaceae</taxon>
        <taxon>Fervidicoccus</taxon>
    </lineage>
</organism>
<keyword evidence="4 6" id="KW-1133">Transmembrane helix</keyword>
<dbReference type="Gene3D" id="1.20.1720.10">
    <property type="entry name" value="Multidrug resistance protein D"/>
    <property type="match status" value="1"/>
</dbReference>
<feature type="transmembrane region" description="Helical" evidence="6">
    <location>
        <begin position="193"/>
        <end position="211"/>
    </location>
</feature>
<evidence type="ECO:0000256" key="1">
    <source>
        <dbReference type="ARBA" id="ARBA00004141"/>
    </source>
</evidence>
<sequence>MSSMNMNILMISLPAIFRGLGIDPFAPGEFAYLLWVLMGYSMVLATVLVTFGRISDMFGRERVYTWGFIIFSAAAVALSFIPSGSGNAGALVLIFLRMVQAIGGGLLMVNSTALLADAFPFSERGKALGINQVSFIVGTFLGLIAGGLVVGYDWHLVFVLSVPFGIAGSLWSVLRLKRSQGTGMASIDLPGNITLAGGLLSISLGLTYALMPYGSSQMGWRNPWVITSFIIGVVLFIAFVEVERRAEAPLFKLSLFSNRPFTYGLLALFFNSLARGAIMFLVTIWLQGIFLPLHGYSWEETPFWAGIYMIPMMLGMVVMAPFAGILTDRYGARVFATLGMIIIAASFIGLSMLPYNFNTPQFETLLFVNGLGNGLFSAPNTTAIMNSLPPEDRAAGNGMRQTFNNIGASISMAIFFTMLLTFLSNQLPQQIAAMLSSYGFPRQIVSFLSSIPVSGLLFGAFLGVAPTSAIPSSLLSLLPSKALQLLNSRTFLPELLEPSFMSALRMALYISSTLVLTGAIFSFMRGADFFPELKDESSPQRGS</sequence>
<dbReference type="InterPro" id="IPR011701">
    <property type="entry name" value="MFS"/>
</dbReference>
<dbReference type="PANTHER" id="PTHR42718:SF9">
    <property type="entry name" value="MAJOR FACILITATOR SUPERFAMILY MULTIDRUG TRANSPORTER MFSC"/>
    <property type="match status" value="1"/>
</dbReference>
<dbReference type="CDD" id="cd17321">
    <property type="entry name" value="MFS_MMR_MDR_like"/>
    <property type="match status" value="1"/>
</dbReference>
<evidence type="ECO:0000313" key="8">
    <source>
        <dbReference type="EMBL" id="HEU97977.1"/>
    </source>
</evidence>
<feature type="transmembrane region" description="Helical" evidence="6">
    <location>
        <begin position="63"/>
        <end position="82"/>
    </location>
</feature>
<dbReference type="GO" id="GO:0016020">
    <property type="term" value="C:membrane"/>
    <property type="evidence" value="ECO:0007669"/>
    <property type="project" value="UniProtKB-SubCell"/>
</dbReference>
<dbReference type="Pfam" id="PF07690">
    <property type="entry name" value="MFS_1"/>
    <property type="match status" value="2"/>
</dbReference>
<dbReference type="InterPro" id="IPR036259">
    <property type="entry name" value="MFS_trans_sf"/>
</dbReference>
<evidence type="ECO:0000259" key="7">
    <source>
        <dbReference type="PROSITE" id="PS50850"/>
    </source>
</evidence>
<comment type="caution">
    <text evidence="8">The sequence shown here is derived from an EMBL/GenBank/DDBJ whole genome shotgun (WGS) entry which is preliminary data.</text>
</comment>
<evidence type="ECO:0000256" key="3">
    <source>
        <dbReference type="ARBA" id="ARBA00022692"/>
    </source>
</evidence>
<comment type="subcellular location">
    <subcellularLocation>
        <location evidence="1">Membrane</location>
        <topology evidence="1">Multi-pass membrane protein</topology>
    </subcellularLocation>
</comment>
<gene>
    <name evidence="8" type="ORF">ENO36_03880</name>
</gene>
<protein>
    <submittedName>
        <fullName evidence="8">MFS transporter</fullName>
    </submittedName>
</protein>
<dbReference type="InterPro" id="IPR020846">
    <property type="entry name" value="MFS_dom"/>
</dbReference>
<evidence type="ECO:0000256" key="6">
    <source>
        <dbReference type="SAM" id="Phobius"/>
    </source>
</evidence>
<keyword evidence="5 6" id="KW-0472">Membrane</keyword>
<feature type="transmembrane region" description="Helical" evidence="6">
    <location>
        <begin position="128"/>
        <end position="148"/>
    </location>
</feature>
<feature type="transmembrane region" description="Helical" evidence="6">
    <location>
        <begin position="223"/>
        <end position="242"/>
    </location>
</feature>
<dbReference type="PANTHER" id="PTHR42718">
    <property type="entry name" value="MAJOR FACILITATOR SUPERFAMILY MULTIDRUG TRANSPORTER MFSC"/>
    <property type="match status" value="1"/>
</dbReference>
<feature type="transmembrane region" description="Helical" evidence="6">
    <location>
        <begin position="334"/>
        <end position="357"/>
    </location>
</feature>
<feature type="transmembrane region" description="Helical" evidence="6">
    <location>
        <begin position="306"/>
        <end position="327"/>
    </location>
</feature>
<dbReference type="EMBL" id="DSFE01000085">
    <property type="protein sequence ID" value="HEU97977.1"/>
    <property type="molecule type" value="Genomic_DNA"/>
</dbReference>
<dbReference type="Gene3D" id="1.20.1250.20">
    <property type="entry name" value="MFS general substrate transporter like domains"/>
    <property type="match status" value="1"/>
</dbReference>
<feature type="transmembrane region" description="Helical" evidence="6">
    <location>
        <begin position="88"/>
        <end position="116"/>
    </location>
</feature>
<feature type="transmembrane region" description="Helical" evidence="6">
    <location>
        <begin position="444"/>
        <end position="465"/>
    </location>
</feature>
<dbReference type="SUPFAM" id="SSF103473">
    <property type="entry name" value="MFS general substrate transporter"/>
    <property type="match status" value="1"/>
</dbReference>
<feature type="transmembrane region" description="Helical" evidence="6">
    <location>
        <begin position="31"/>
        <end position="51"/>
    </location>
</feature>
<feature type="transmembrane region" description="Helical" evidence="6">
    <location>
        <begin position="154"/>
        <end position="173"/>
    </location>
</feature>
<feature type="transmembrane region" description="Helical" evidence="6">
    <location>
        <begin position="406"/>
        <end position="423"/>
    </location>
</feature>
<dbReference type="Proteomes" id="UP000885664">
    <property type="component" value="Unassembled WGS sequence"/>
</dbReference>
<dbReference type="AlphaFoldDB" id="A0A7C2YHT9"/>
<evidence type="ECO:0000256" key="2">
    <source>
        <dbReference type="ARBA" id="ARBA00022448"/>
    </source>
</evidence>
<name>A0A7C2YHT9_9CREN</name>
<keyword evidence="2" id="KW-0813">Transport</keyword>
<evidence type="ECO:0000256" key="4">
    <source>
        <dbReference type="ARBA" id="ARBA00022989"/>
    </source>
</evidence>
<dbReference type="PROSITE" id="PS50850">
    <property type="entry name" value="MFS"/>
    <property type="match status" value="1"/>
</dbReference>
<feature type="domain" description="Major facilitator superfamily (MFS) profile" evidence="7">
    <location>
        <begin position="1"/>
        <end position="467"/>
    </location>
</feature>
<reference evidence="8" key="1">
    <citation type="journal article" date="2020" name="mSystems">
        <title>Genome- and Community-Level Interaction Insights into Carbon Utilization and Element Cycling Functions of Hydrothermarchaeota in Hydrothermal Sediment.</title>
        <authorList>
            <person name="Zhou Z."/>
            <person name="Liu Y."/>
            <person name="Xu W."/>
            <person name="Pan J."/>
            <person name="Luo Z.H."/>
            <person name="Li M."/>
        </authorList>
    </citation>
    <scope>NUCLEOTIDE SEQUENCE [LARGE SCALE GENOMIC DNA]</scope>
    <source>
        <strain evidence="8">SpSt-1259</strain>
    </source>
</reference>
<feature type="transmembrane region" description="Helical" evidence="6">
    <location>
        <begin position="506"/>
        <end position="524"/>
    </location>
</feature>
<dbReference type="GO" id="GO:0022857">
    <property type="term" value="F:transmembrane transporter activity"/>
    <property type="evidence" value="ECO:0007669"/>
    <property type="project" value="InterPro"/>
</dbReference>